<accession>A0A2C6BS63</accession>
<dbReference type="EMBL" id="NIRN01000001">
    <property type="protein sequence ID" value="PHI06662.1"/>
    <property type="molecule type" value="Genomic_DNA"/>
</dbReference>
<comment type="caution">
    <text evidence="1">The sequence shown here is derived from an EMBL/GenBank/DDBJ whole genome shotgun (WGS) entry which is preliminary data.</text>
</comment>
<dbReference type="RefSeq" id="WP_098974452.1">
    <property type="nucleotide sequence ID" value="NZ_CP077115.1"/>
</dbReference>
<dbReference type="Proteomes" id="UP000224182">
    <property type="component" value="Unassembled WGS sequence"/>
</dbReference>
<name>A0A2C6BS63_FUSNP</name>
<proteinExistence type="predicted"/>
<organism evidence="1 2">
    <name type="scientific">Fusobacterium nucleatum subsp. polymorphum</name>
    <name type="common">Fusobacterium polymorphum</name>
    <dbReference type="NCBI Taxonomy" id="76857"/>
    <lineage>
        <taxon>Bacteria</taxon>
        <taxon>Fusobacteriati</taxon>
        <taxon>Fusobacteriota</taxon>
        <taxon>Fusobacteriia</taxon>
        <taxon>Fusobacteriales</taxon>
        <taxon>Fusobacteriaceae</taxon>
        <taxon>Fusobacterium</taxon>
    </lineage>
</organism>
<reference evidence="1 2" key="1">
    <citation type="submission" date="2017-06" db="EMBL/GenBank/DDBJ databases">
        <title>Draft genome sequence of Fusobacterium nucleatum subsp. polymorphum KCOM 1271 (=ChDC F305).</title>
        <authorList>
            <person name="Kook J.-K."/>
            <person name="Park S.-N."/>
            <person name="Lim Y.K."/>
            <person name="Roh H."/>
        </authorList>
    </citation>
    <scope>NUCLEOTIDE SEQUENCE [LARGE SCALE GENOMIC DNA]</scope>
    <source>
        <strain evidence="2">KCOM 1271 (ChDC F305)</strain>
    </source>
</reference>
<sequence length="163" mass="19638">MKKSVLEIKIEKIDNDYSVFKIVKFNDSILKKDIKIINKDITFSVTDDKTEFYYNLVSDKPVLNINYKEKNETLYFIQNKHIENINKIITEVNKKYGIRWRGERRNCYYTVSGRGKVTKLLEENEYSDETYYKIGNYFQTEEEAIIARDKILNFWEKIKTEEI</sequence>
<evidence type="ECO:0000313" key="2">
    <source>
        <dbReference type="Proteomes" id="UP000224182"/>
    </source>
</evidence>
<dbReference type="AlphaFoldDB" id="A0A2C6BS63"/>
<gene>
    <name evidence="1" type="ORF">CBG54_06240</name>
</gene>
<evidence type="ECO:0000313" key="1">
    <source>
        <dbReference type="EMBL" id="PHI06662.1"/>
    </source>
</evidence>
<protein>
    <submittedName>
        <fullName evidence="1">Uncharacterized protein</fullName>
    </submittedName>
</protein>